<evidence type="ECO:0000256" key="2">
    <source>
        <dbReference type="SAM" id="SignalP"/>
    </source>
</evidence>
<name>A0A2S0UJ27_9RHOB</name>
<evidence type="ECO:0000313" key="3">
    <source>
        <dbReference type="EMBL" id="AWB47824.1"/>
    </source>
</evidence>
<dbReference type="KEGG" id="geh:HYN69_04235"/>
<feature type="signal peptide" evidence="2">
    <location>
        <begin position="1"/>
        <end position="28"/>
    </location>
</feature>
<proteinExistence type="predicted"/>
<dbReference type="PROSITE" id="PS51257">
    <property type="entry name" value="PROKAR_LIPOPROTEIN"/>
    <property type="match status" value="1"/>
</dbReference>
<evidence type="ECO:0000313" key="4">
    <source>
        <dbReference type="Proteomes" id="UP000244496"/>
    </source>
</evidence>
<keyword evidence="1" id="KW-1133">Transmembrane helix</keyword>
<feature type="transmembrane region" description="Helical" evidence="1">
    <location>
        <begin position="64"/>
        <end position="89"/>
    </location>
</feature>
<feature type="chain" id="PRO_5015546147" description="Vitamin K epoxide reductase family protein" evidence="2">
    <location>
        <begin position="29"/>
        <end position="99"/>
    </location>
</feature>
<evidence type="ECO:0000256" key="1">
    <source>
        <dbReference type="SAM" id="Phobius"/>
    </source>
</evidence>
<dbReference type="RefSeq" id="WP_108434649.1">
    <property type="nucleotide sequence ID" value="NZ_CP028918.1"/>
</dbReference>
<keyword evidence="2" id="KW-0732">Signal</keyword>
<keyword evidence="1" id="KW-0472">Membrane</keyword>
<dbReference type="EMBL" id="CP028918">
    <property type="protein sequence ID" value="AWB47824.1"/>
    <property type="molecule type" value="Genomic_DNA"/>
</dbReference>
<protein>
    <recommendedName>
        <fullName evidence="5">Vitamin K epoxide reductase family protein</fullName>
    </recommendedName>
</protein>
<dbReference type="AlphaFoldDB" id="A0A2S0UJ27"/>
<dbReference type="Proteomes" id="UP000244496">
    <property type="component" value="Chromosome"/>
</dbReference>
<accession>A0A2S0UJ27</accession>
<evidence type="ECO:0008006" key="5">
    <source>
        <dbReference type="Google" id="ProtNLM"/>
    </source>
</evidence>
<reference evidence="3 4" key="1">
    <citation type="submission" date="2018-04" db="EMBL/GenBank/DDBJ databases">
        <title>Genome sequencing of Gemmobacter.</title>
        <authorList>
            <person name="Yi H."/>
            <person name="Baek M.-G."/>
        </authorList>
    </citation>
    <scope>NUCLEOTIDE SEQUENCE [LARGE SCALE GENOMIC DNA]</scope>
    <source>
        <strain evidence="3 4">HYN0069</strain>
    </source>
</reference>
<organism evidence="3 4">
    <name type="scientific">Paragemmobacter aquarius</name>
    <dbReference type="NCBI Taxonomy" id="2169400"/>
    <lineage>
        <taxon>Bacteria</taxon>
        <taxon>Pseudomonadati</taxon>
        <taxon>Pseudomonadota</taxon>
        <taxon>Alphaproteobacteria</taxon>
        <taxon>Rhodobacterales</taxon>
        <taxon>Paracoccaceae</taxon>
        <taxon>Paragemmobacter</taxon>
    </lineage>
</organism>
<sequence>MKRAAYIILAAIIAVCLLPVLSTLAAYATASTLGCQLDEGSIHPCPAFGTDIGPALYTAAMLGWLALATLPAAALSGLLISLLALSDLIRYLWRRTRHR</sequence>
<keyword evidence="4" id="KW-1185">Reference proteome</keyword>
<gene>
    <name evidence="3" type="ORF">HYN69_04235</name>
</gene>
<keyword evidence="1" id="KW-0812">Transmembrane</keyword>